<accession>A0A2W5EBM2</accession>
<organism evidence="1 2">
    <name type="scientific">Pseudopedobacter saltans</name>
    <dbReference type="NCBI Taxonomy" id="151895"/>
    <lineage>
        <taxon>Bacteria</taxon>
        <taxon>Pseudomonadati</taxon>
        <taxon>Bacteroidota</taxon>
        <taxon>Sphingobacteriia</taxon>
        <taxon>Sphingobacteriales</taxon>
        <taxon>Sphingobacteriaceae</taxon>
        <taxon>Pseudopedobacter</taxon>
    </lineage>
</organism>
<dbReference type="EMBL" id="QFOI01000668">
    <property type="protein sequence ID" value="PZP39454.1"/>
    <property type="molecule type" value="Genomic_DNA"/>
</dbReference>
<sequence length="179" mass="20045">MTGKELKEKLKKQGVVFTDLADKLGITKQSLNSKFASQDISVGFVKEIAIAVNKNVYDIMKEDNDLSIANTEVVEEPTSYIDRRRGIKNRSVVISNTKEYQGVPIFNVPIDASFLERFRDEAYYEPIGFLNLPKLRNCDFAAVISGNSMYPLMKSGSIVVCRIVNANLNTDAAYFDEGE</sequence>
<name>A0A2W5EBM2_9SPHI</name>
<feature type="non-terminal residue" evidence="1">
    <location>
        <position position="179"/>
    </location>
</feature>
<dbReference type="Proteomes" id="UP000249645">
    <property type="component" value="Unassembled WGS sequence"/>
</dbReference>
<evidence type="ECO:0000313" key="2">
    <source>
        <dbReference type="Proteomes" id="UP000249645"/>
    </source>
</evidence>
<evidence type="ECO:0000313" key="1">
    <source>
        <dbReference type="EMBL" id="PZP39454.1"/>
    </source>
</evidence>
<gene>
    <name evidence="1" type="ORF">DI598_19960</name>
</gene>
<proteinExistence type="predicted"/>
<reference evidence="1 2" key="1">
    <citation type="submission" date="2017-11" db="EMBL/GenBank/DDBJ databases">
        <title>Infants hospitalized years apart are colonized by the same room-sourced microbial strains.</title>
        <authorList>
            <person name="Brooks B."/>
            <person name="Olm M.R."/>
            <person name="Firek B.A."/>
            <person name="Baker R."/>
            <person name="Thomas B.C."/>
            <person name="Morowitz M.J."/>
            <person name="Banfield J.F."/>
        </authorList>
    </citation>
    <scope>NUCLEOTIDE SEQUENCE [LARGE SCALE GENOMIC DNA]</scope>
    <source>
        <strain evidence="1">S2_009_000_R2_76</strain>
    </source>
</reference>
<dbReference type="AlphaFoldDB" id="A0A2W5EBM2"/>
<protein>
    <submittedName>
        <fullName evidence="1">Uncharacterized protein</fullName>
    </submittedName>
</protein>
<comment type="caution">
    <text evidence="1">The sequence shown here is derived from an EMBL/GenBank/DDBJ whole genome shotgun (WGS) entry which is preliminary data.</text>
</comment>